<evidence type="ECO:0000256" key="1">
    <source>
        <dbReference type="SAM" id="Phobius"/>
    </source>
</evidence>
<dbReference type="AlphaFoldDB" id="W6AM43"/>
<dbReference type="eggNOG" id="COG1737">
    <property type="taxonomic scope" value="Bacteria"/>
</dbReference>
<reference evidence="2 3" key="1">
    <citation type="submission" date="2013-09" db="EMBL/GenBank/DDBJ databases">
        <title>Complete genome sequence of Spiroplasma mirum suckling mouse cataract agent.</title>
        <authorList>
            <person name="Landry C.A."/>
            <person name="Bastian F.O."/>
            <person name="Thune R.L."/>
        </authorList>
    </citation>
    <scope>NUCLEOTIDE SEQUENCE [LARGE SCALE GENOMIC DNA]</scope>
    <source>
        <strain evidence="2 3">SMCA</strain>
    </source>
</reference>
<dbReference type="InterPro" id="IPR036388">
    <property type="entry name" value="WH-like_DNA-bd_sf"/>
</dbReference>
<organism evidence="2 3">
    <name type="scientific">Spiroplasma mirum ATCC 29335</name>
    <dbReference type="NCBI Taxonomy" id="838561"/>
    <lineage>
        <taxon>Bacteria</taxon>
        <taxon>Bacillati</taxon>
        <taxon>Mycoplasmatota</taxon>
        <taxon>Mollicutes</taxon>
        <taxon>Entomoplasmatales</taxon>
        <taxon>Spiroplasmataceae</taxon>
        <taxon>Spiroplasma</taxon>
    </lineage>
</organism>
<dbReference type="Proteomes" id="UP000019260">
    <property type="component" value="Chromosome"/>
</dbReference>
<feature type="transmembrane region" description="Helical" evidence="1">
    <location>
        <begin position="53"/>
        <end position="73"/>
    </location>
</feature>
<dbReference type="EMBL" id="CP006720">
    <property type="protein sequence ID" value="AHI57785.1"/>
    <property type="molecule type" value="Genomic_DNA"/>
</dbReference>
<dbReference type="PATRIC" id="fig|838561.3.peg.420"/>
<evidence type="ECO:0000313" key="3">
    <source>
        <dbReference type="Proteomes" id="UP000019260"/>
    </source>
</evidence>
<gene>
    <name evidence="2" type="ORF">P344_02185</name>
</gene>
<keyword evidence="1" id="KW-0472">Membrane</keyword>
<keyword evidence="1" id="KW-0812">Transmembrane</keyword>
<dbReference type="KEGG" id="smia:P344_02185"/>
<evidence type="ECO:0000313" key="2">
    <source>
        <dbReference type="EMBL" id="AHI57785.1"/>
    </source>
</evidence>
<keyword evidence="1" id="KW-1133">Transmembrane helix</keyword>
<protein>
    <submittedName>
        <fullName evidence="2">Uncharacterized protein</fullName>
    </submittedName>
</protein>
<dbReference type="HOGENOM" id="CLU_2685986_0_0_14"/>
<accession>W6AM43</accession>
<proteinExistence type="predicted"/>
<keyword evidence="3" id="KW-1185">Reference proteome</keyword>
<dbReference type="Gene3D" id="1.10.10.10">
    <property type="entry name" value="Winged helix-like DNA-binding domain superfamily/Winged helix DNA-binding domain"/>
    <property type="match status" value="1"/>
</dbReference>
<sequence length="74" mass="8745">MAEYTYTSVATINRFTKYLNLDSYKELIHVVKYFNHNIKAEDDILKSADNNGFIYGIYHIIILCGVYMILFVWL</sequence>
<name>W6AM43_9MOLU</name>